<dbReference type="EMBL" id="BHYK01000021">
    <property type="protein sequence ID" value="GCD11792.1"/>
    <property type="molecule type" value="Genomic_DNA"/>
</dbReference>
<dbReference type="AlphaFoldDB" id="A0A401UQG1"/>
<reference evidence="3 4" key="1">
    <citation type="submission" date="2018-11" db="EMBL/GenBank/DDBJ databases">
        <title>Genome sequencing and assembly of Clostridium tagluense strain A121.</title>
        <authorList>
            <person name="Murakami T."/>
            <person name="Segawa T."/>
            <person name="Shcherbakova V.A."/>
            <person name="Mori H."/>
            <person name="Yoshimura Y."/>
        </authorList>
    </citation>
    <scope>NUCLEOTIDE SEQUENCE [LARGE SCALE GENOMIC DNA]</scope>
    <source>
        <strain evidence="3 4">A121</strain>
    </source>
</reference>
<protein>
    <recommendedName>
        <fullName evidence="5">Phage tail protein</fullName>
    </recommendedName>
</protein>
<dbReference type="Pfam" id="PF20195">
    <property type="entry name" value="DUF6558"/>
    <property type="match status" value="1"/>
</dbReference>
<evidence type="ECO:0000259" key="2">
    <source>
        <dbReference type="Pfam" id="PF20753"/>
    </source>
</evidence>
<evidence type="ECO:0000313" key="4">
    <source>
        <dbReference type="Proteomes" id="UP000287872"/>
    </source>
</evidence>
<feature type="domain" description="Phage tail-like C-terminal" evidence="2">
    <location>
        <begin position="156"/>
        <end position="252"/>
    </location>
</feature>
<sequence length="260" mass="30466">MFINTDFTYDGILSSDMNVHIISTKSGMVEMPFGYSREIIEESVPFRSQPYFFGFQRKCMTLEIELGKIGENEKDTEWTYEEKKKLVEWFWQKDYKPFISLDNPELIYYCTPVGDSTRFDNGYAHGYVKLQLRCNSPHAYSPTYVKSYDYQVGVLNIIEITNPSNVNEYYYPEVQFKMMNSTSITIRNLTTGEEFTFTGLNIGENIYVDNSLKQIETDMLDTYRLSNFNKKWLRLVKGVNRLEIIGKVNVVFRSSYPISI</sequence>
<evidence type="ECO:0000259" key="1">
    <source>
        <dbReference type="Pfam" id="PF20195"/>
    </source>
</evidence>
<dbReference type="OrthoDB" id="1903077at2"/>
<keyword evidence="4" id="KW-1185">Reference proteome</keyword>
<feature type="domain" description="DUF6558" evidence="1">
    <location>
        <begin position="5"/>
        <end position="112"/>
    </location>
</feature>
<comment type="caution">
    <text evidence="3">The sequence shown here is derived from an EMBL/GenBank/DDBJ whole genome shotgun (WGS) entry which is preliminary data.</text>
</comment>
<gene>
    <name evidence="3" type="ORF">Ctaglu_34150</name>
</gene>
<proteinExistence type="predicted"/>
<dbReference type="InterPro" id="IPR046688">
    <property type="entry name" value="DUF6558_N"/>
</dbReference>
<evidence type="ECO:0000313" key="3">
    <source>
        <dbReference type="EMBL" id="GCD11792.1"/>
    </source>
</evidence>
<dbReference type="Gene3D" id="2.40.30.200">
    <property type="match status" value="1"/>
</dbReference>
<dbReference type="Pfam" id="PF20753">
    <property type="entry name" value="DUF6558_C"/>
    <property type="match status" value="1"/>
</dbReference>
<accession>A0A401UQG1</accession>
<organism evidence="3 4">
    <name type="scientific">Clostridium tagluense</name>
    <dbReference type="NCBI Taxonomy" id="360422"/>
    <lineage>
        <taxon>Bacteria</taxon>
        <taxon>Bacillati</taxon>
        <taxon>Bacillota</taxon>
        <taxon>Clostridia</taxon>
        <taxon>Eubacteriales</taxon>
        <taxon>Clostridiaceae</taxon>
        <taxon>Clostridium</taxon>
    </lineage>
</organism>
<dbReference type="RefSeq" id="WP_125003914.1">
    <property type="nucleotide sequence ID" value="NZ_BHYK01000021.1"/>
</dbReference>
<dbReference type="Proteomes" id="UP000287872">
    <property type="component" value="Unassembled WGS sequence"/>
</dbReference>
<name>A0A401UQG1_9CLOT</name>
<dbReference type="InterPro" id="IPR048276">
    <property type="entry name" value="Phage_tail-like_C"/>
</dbReference>
<evidence type="ECO:0008006" key="5">
    <source>
        <dbReference type="Google" id="ProtNLM"/>
    </source>
</evidence>